<dbReference type="PANTHER" id="PTHR30511">
    <property type="entry name" value="ALANINE RACEMASE"/>
    <property type="match status" value="1"/>
</dbReference>
<comment type="function">
    <text evidence="4">Catalyzes the interconversion of L-alanine and D-alanine. May also act on other amino acids.</text>
</comment>
<accession>E8LB36</accession>
<gene>
    <name evidence="8" type="primary">alr</name>
    <name evidence="8" type="ORF">HMPREF9443_00044</name>
</gene>
<dbReference type="SUPFAM" id="SSF51419">
    <property type="entry name" value="PLP-binding barrel"/>
    <property type="match status" value="1"/>
</dbReference>
<dbReference type="EC" id="5.1.1.1" evidence="4"/>
<dbReference type="GO" id="GO:0030632">
    <property type="term" value="P:D-alanine biosynthetic process"/>
    <property type="evidence" value="ECO:0007669"/>
    <property type="project" value="UniProtKB-UniRule"/>
</dbReference>
<dbReference type="GO" id="GO:0030170">
    <property type="term" value="F:pyridoxal phosphate binding"/>
    <property type="evidence" value="ECO:0007669"/>
    <property type="project" value="UniProtKB-UniRule"/>
</dbReference>
<dbReference type="HOGENOM" id="CLU_028393_2_2_9"/>
<dbReference type="InterPro" id="IPR001608">
    <property type="entry name" value="Ala_racemase_N"/>
</dbReference>
<dbReference type="PRINTS" id="PR00992">
    <property type="entry name" value="ALARACEMASE"/>
</dbReference>
<dbReference type="PANTHER" id="PTHR30511:SF0">
    <property type="entry name" value="ALANINE RACEMASE, CATABOLIC-RELATED"/>
    <property type="match status" value="1"/>
</dbReference>
<feature type="active site" description="Proton acceptor; specific for D-alanine" evidence="4">
    <location>
        <position position="38"/>
    </location>
</feature>
<dbReference type="InterPro" id="IPR009006">
    <property type="entry name" value="Ala_racemase/Decarboxylase_C"/>
</dbReference>
<evidence type="ECO:0000256" key="1">
    <source>
        <dbReference type="ARBA" id="ARBA00001933"/>
    </source>
</evidence>
<protein>
    <recommendedName>
        <fullName evidence="4">Alanine racemase</fullName>
        <ecNumber evidence="4">5.1.1.1</ecNumber>
    </recommendedName>
</protein>
<feature type="binding site" evidence="4 6">
    <location>
        <position position="313"/>
    </location>
    <ligand>
        <name>substrate</name>
    </ligand>
</feature>
<evidence type="ECO:0000313" key="9">
    <source>
        <dbReference type="Proteomes" id="UP000004923"/>
    </source>
</evidence>
<comment type="similarity">
    <text evidence="4">Belongs to the alanine racemase family.</text>
</comment>
<feature type="binding site" evidence="4 6">
    <location>
        <position position="136"/>
    </location>
    <ligand>
        <name>substrate</name>
    </ligand>
</feature>
<comment type="caution">
    <text evidence="8">The sequence shown here is derived from an EMBL/GenBank/DDBJ whole genome shotgun (WGS) entry which is preliminary data.</text>
</comment>
<dbReference type="HAMAP" id="MF_01201">
    <property type="entry name" value="Ala_racemase"/>
    <property type="match status" value="1"/>
</dbReference>
<dbReference type="GeneID" id="78523446"/>
<keyword evidence="2 4" id="KW-0663">Pyridoxal phosphate</keyword>
<dbReference type="NCBIfam" id="TIGR00492">
    <property type="entry name" value="alr"/>
    <property type="match status" value="1"/>
</dbReference>
<keyword evidence="9" id="KW-1185">Reference proteome</keyword>
<name>E8LB36_9FIRM</name>
<dbReference type="GO" id="GO:0005829">
    <property type="term" value="C:cytosol"/>
    <property type="evidence" value="ECO:0007669"/>
    <property type="project" value="TreeGrafter"/>
</dbReference>
<sequence length="372" mass="41042">MHIQRGAWAEINLDAVAHNVQMAKANLKPTTKLCAVVKADAYGHGAVRVAQEAARNGADFFAVALLQEGVKLREAGIETPILVLGSMLPEVAEICVRYDISHAVFDEERLYALNAAALKLHTKAKIHIKIDTGMHRIGVHVRDAGRFAKLAASLPGIYIEGVFSHFATADADDKQYAAYQFERFQEALRLIEAEGVHIPIRHIANSAALTELQEYQLDMVRQGITLYGLHPAHMIDCYKDFEPVMTVKTQVAFVKTLPPGETIGYGRTYTLTRPSVIATVPIGYADGVSRRLSNRGYMLVNGKKAPIIGRVCMDQTMLDVTDIPDVKLGSEVIVFGGRELPMELVAEWADTICYEIVCDVSPRVPREYVRGN</sequence>
<feature type="domain" description="Alanine racemase C-terminal" evidence="7">
    <location>
        <begin position="244"/>
        <end position="369"/>
    </location>
</feature>
<dbReference type="SMART" id="SM01005">
    <property type="entry name" value="Ala_racemase_C"/>
    <property type="match status" value="1"/>
</dbReference>
<evidence type="ECO:0000256" key="3">
    <source>
        <dbReference type="ARBA" id="ARBA00023235"/>
    </source>
</evidence>
<dbReference type="InterPro" id="IPR000821">
    <property type="entry name" value="Ala_racemase"/>
</dbReference>
<dbReference type="InterPro" id="IPR011079">
    <property type="entry name" value="Ala_racemase_C"/>
</dbReference>
<evidence type="ECO:0000313" key="8">
    <source>
        <dbReference type="EMBL" id="EFY05952.1"/>
    </source>
</evidence>
<keyword evidence="3 4" id="KW-0413">Isomerase</keyword>
<evidence type="ECO:0000256" key="6">
    <source>
        <dbReference type="PIRSR" id="PIRSR600821-52"/>
    </source>
</evidence>
<dbReference type="eggNOG" id="COG0787">
    <property type="taxonomic scope" value="Bacteria"/>
</dbReference>
<dbReference type="UniPathway" id="UPA00042">
    <property type="reaction ID" value="UER00497"/>
</dbReference>
<dbReference type="InterPro" id="IPR020622">
    <property type="entry name" value="Ala_racemase_pyridoxalP-BS"/>
</dbReference>
<dbReference type="Gene3D" id="2.40.37.10">
    <property type="entry name" value="Lyase, Ornithine Decarboxylase, Chain A, domain 1"/>
    <property type="match status" value="1"/>
</dbReference>
<dbReference type="AlphaFoldDB" id="E8LB36"/>
<dbReference type="FunFam" id="3.20.20.10:FF:000002">
    <property type="entry name" value="Alanine racemase"/>
    <property type="match status" value="1"/>
</dbReference>
<reference evidence="8 9" key="1">
    <citation type="submission" date="2011-01" db="EMBL/GenBank/DDBJ databases">
        <authorList>
            <person name="Weinstock G."/>
            <person name="Sodergren E."/>
            <person name="Clifton S."/>
            <person name="Fulton L."/>
            <person name="Fulton B."/>
            <person name="Courtney L."/>
            <person name="Fronick C."/>
            <person name="Harrison M."/>
            <person name="Strong C."/>
            <person name="Farmer C."/>
            <person name="Delahaunty K."/>
            <person name="Markovic C."/>
            <person name="Hall O."/>
            <person name="Minx P."/>
            <person name="Tomlinson C."/>
            <person name="Mitreva M."/>
            <person name="Hou S."/>
            <person name="Chen J."/>
            <person name="Wollam A."/>
            <person name="Pepin K.H."/>
            <person name="Johnson M."/>
            <person name="Bhonagiri V."/>
            <person name="Zhang X."/>
            <person name="Suruliraj S."/>
            <person name="Warren W."/>
            <person name="Chinwalla A."/>
            <person name="Mardis E.R."/>
            <person name="Wilson R.K."/>
        </authorList>
    </citation>
    <scope>NUCLEOTIDE SEQUENCE [LARGE SCALE GENOMIC DNA]</scope>
    <source>
        <strain evidence="8 9">YIT 12067</strain>
    </source>
</reference>
<feature type="active site" description="Proton acceptor; specific for L-alanine" evidence="4">
    <location>
        <position position="265"/>
    </location>
</feature>
<feature type="modified residue" description="N6-(pyridoxal phosphate)lysine" evidence="4 5">
    <location>
        <position position="38"/>
    </location>
</feature>
<dbReference type="RefSeq" id="WP_009144443.1">
    <property type="nucleotide sequence ID" value="NZ_GL830845.1"/>
</dbReference>
<comment type="pathway">
    <text evidence="4">Amino-acid biosynthesis; D-alanine biosynthesis; D-alanine from L-alanine: step 1/1.</text>
</comment>
<evidence type="ECO:0000256" key="5">
    <source>
        <dbReference type="PIRSR" id="PIRSR600821-50"/>
    </source>
</evidence>
<dbReference type="PROSITE" id="PS00395">
    <property type="entry name" value="ALANINE_RACEMASE"/>
    <property type="match status" value="1"/>
</dbReference>
<dbReference type="EMBL" id="AEVN01000003">
    <property type="protein sequence ID" value="EFY05952.1"/>
    <property type="molecule type" value="Genomic_DNA"/>
</dbReference>
<dbReference type="Proteomes" id="UP000004923">
    <property type="component" value="Unassembled WGS sequence"/>
</dbReference>
<proteinExistence type="inferred from homology"/>
<comment type="catalytic activity">
    <reaction evidence="4">
        <text>L-alanine = D-alanine</text>
        <dbReference type="Rhea" id="RHEA:20249"/>
        <dbReference type="ChEBI" id="CHEBI:57416"/>
        <dbReference type="ChEBI" id="CHEBI:57972"/>
        <dbReference type="EC" id="5.1.1.1"/>
    </reaction>
</comment>
<dbReference type="CDD" id="cd00430">
    <property type="entry name" value="PLPDE_III_AR"/>
    <property type="match status" value="1"/>
</dbReference>
<evidence type="ECO:0000256" key="2">
    <source>
        <dbReference type="ARBA" id="ARBA00022898"/>
    </source>
</evidence>
<organism evidence="8 9">
    <name type="scientific">Phascolarctobacterium succinatutens YIT 12067</name>
    <dbReference type="NCBI Taxonomy" id="626939"/>
    <lineage>
        <taxon>Bacteria</taxon>
        <taxon>Bacillati</taxon>
        <taxon>Bacillota</taxon>
        <taxon>Negativicutes</taxon>
        <taxon>Acidaminococcales</taxon>
        <taxon>Acidaminococcaceae</taxon>
        <taxon>Phascolarctobacterium</taxon>
    </lineage>
</organism>
<evidence type="ECO:0000259" key="7">
    <source>
        <dbReference type="SMART" id="SM01005"/>
    </source>
</evidence>
<dbReference type="InterPro" id="IPR029066">
    <property type="entry name" value="PLP-binding_barrel"/>
</dbReference>
<dbReference type="Pfam" id="PF01168">
    <property type="entry name" value="Ala_racemase_N"/>
    <property type="match status" value="1"/>
</dbReference>
<evidence type="ECO:0000256" key="4">
    <source>
        <dbReference type="HAMAP-Rule" id="MF_01201"/>
    </source>
</evidence>
<comment type="cofactor">
    <cofactor evidence="1 4 5">
        <name>pyridoxal 5'-phosphate</name>
        <dbReference type="ChEBI" id="CHEBI:597326"/>
    </cofactor>
</comment>
<dbReference type="Gene3D" id="3.20.20.10">
    <property type="entry name" value="Alanine racemase"/>
    <property type="match status" value="1"/>
</dbReference>
<dbReference type="SUPFAM" id="SSF50621">
    <property type="entry name" value="Alanine racemase C-terminal domain-like"/>
    <property type="match status" value="1"/>
</dbReference>
<dbReference type="Pfam" id="PF00842">
    <property type="entry name" value="Ala_racemase_C"/>
    <property type="match status" value="1"/>
</dbReference>
<dbReference type="GO" id="GO:0008784">
    <property type="term" value="F:alanine racemase activity"/>
    <property type="evidence" value="ECO:0007669"/>
    <property type="project" value="UniProtKB-UniRule"/>
</dbReference>